<dbReference type="InterPro" id="IPR036388">
    <property type="entry name" value="WH-like_DNA-bd_sf"/>
</dbReference>
<keyword evidence="2" id="KW-0805">Transcription regulation</keyword>
<dbReference type="RefSeq" id="WP_187332747.1">
    <property type="nucleotide sequence ID" value="NZ_CP060490.1"/>
</dbReference>
<evidence type="ECO:0000259" key="5">
    <source>
        <dbReference type="PROSITE" id="PS50931"/>
    </source>
</evidence>
<dbReference type="Gene3D" id="1.10.10.10">
    <property type="entry name" value="Winged helix-like DNA-binding domain superfamily/Winged helix DNA-binding domain"/>
    <property type="match status" value="1"/>
</dbReference>
<dbReference type="InterPro" id="IPR036390">
    <property type="entry name" value="WH_DNA-bd_sf"/>
</dbReference>
<dbReference type="PROSITE" id="PS50931">
    <property type="entry name" value="HTH_LYSR"/>
    <property type="match status" value="1"/>
</dbReference>
<dbReference type="InterPro" id="IPR005119">
    <property type="entry name" value="LysR_subst-bd"/>
</dbReference>
<dbReference type="SUPFAM" id="SSF46785">
    <property type="entry name" value="Winged helix' DNA-binding domain"/>
    <property type="match status" value="1"/>
</dbReference>
<evidence type="ECO:0000256" key="2">
    <source>
        <dbReference type="ARBA" id="ARBA00023015"/>
    </source>
</evidence>
<accession>A0A7G9B3L5</accession>
<keyword evidence="7" id="KW-1185">Reference proteome</keyword>
<feature type="domain" description="HTH lysR-type" evidence="5">
    <location>
        <begin position="1"/>
        <end position="58"/>
    </location>
</feature>
<dbReference type="SUPFAM" id="SSF53850">
    <property type="entry name" value="Periplasmic binding protein-like II"/>
    <property type="match status" value="1"/>
</dbReference>
<dbReference type="Gene3D" id="3.40.190.290">
    <property type="match status" value="1"/>
</dbReference>
<dbReference type="FunFam" id="1.10.10.10:FF:000001">
    <property type="entry name" value="LysR family transcriptional regulator"/>
    <property type="match status" value="1"/>
</dbReference>
<keyword evidence="4" id="KW-0804">Transcription</keyword>
<gene>
    <name evidence="6" type="ORF">H8790_12000</name>
</gene>
<dbReference type="PANTHER" id="PTHR30346:SF0">
    <property type="entry name" value="HCA OPERON TRANSCRIPTIONAL ACTIVATOR HCAR"/>
    <property type="match status" value="1"/>
</dbReference>
<dbReference type="Pfam" id="PF03466">
    <property type="entry name" value="LysR_substrate"/>
    <property type="match status" value="1"/>
</dbReference>
<dbReference type="KEGG" id="ohi:H8790_12000"/>
<dbReference type="Proteomes" id="UP000515960">
    <property type="component" value="Chromosome"/>
</dbReference>
<dbReference type="EMBL" id="CP060490">
    <property type="protein sequence ID" value="QNL44146.1"/>
    <property type="molecule type" value="Genomic_DNA"/>
</dbReference>
<name>A0A7G9B3L5_9FIRM</name>
<evidence type="ECO:0000256" key="3">
    <source>
        <dbReference type="ARBA" id="ARBA00023125"/>
    </source>
</evidence>
<keyword evidence="3" id="KW-0238">DNA-binding</keyword>
<comment type="similarity">
    <text evidence="1">Belongs to the LysR transcriptional regulatory family.</text>
</comment>
<organism evidence="6 7">
    <name type="scientific">Oscillibacter hominis</name>
    <dbReference type="NCBI Taxonomy" id="2763056"/>
    <lineage>
        <taxon>Bacteria</taxon>
        <taxon>Bacillati</taxon>
        <taxon>Bacillota</taxon>
        <taxon>Clostridia</taxon>
        <taxon>Eubacteriales</taxon>
        <taxon>Oscillospiraceae</taxon>
        <taxon>Oscillibacter</taxon>
    </lineage>
</organism>
<evidence type="ECO:0000256" key="4">
    <source>
        <dbReference type="ARBA" id="ARBA00023163"/>
    </source>
</evidence>
<proteinExistence type="inferred from homology"/>
<dbReference type="GO" id="GO:0003677">
    <property type="term" value="F:DNA binding"/>
    <property type="evidence" value="ECO:0007669"/>
    <property type="project" value="UniProtKB-KW"/>
</dbReference>
<dbReference type="Pfam" id="PF00126">
    <property type="entry name" value="HTH_1"/>
    <property type="match status" value="1"/>
</dbReference>
<dbReference type="InterPro" id="IPR000847">
    <property type="entry name" value="LysR_HTH_N"/>
</dbReference>
<sequence length="312" mass="35653">MNVKHLEFFCAVAQYGSINKAAQALYISQPHLSHIIRDLEEDVGFALLERSKQGVSLTPEGQRFLEHARVILQEMENLKQFSRRPQPDKDRLSVSMTKFSHTMESFNDVCVRNQQTQRFSYSLNEGTAIDVVDDVCGGVADVGVIHVAQHAQERLLSMLKEKNLEFQPLADLTPHIVISRNHQLVRQGAPVTLESLRDYGFVRYFGQYEDFIYNISTDSRQLDLNGSPKIIYVYGRAALLHLIAHSNFYTIGIQSFLTQDSMYQIISVPIENCTERLTFGLITRKGGELTQSEREFIDDVTARYRKIQAMET</sequence>
<dbReference type="AlphaFoldDB" id="A0A7G9B3L5"/>
<dbReference type="CDD" id="cd05466">
    <property type="entry name" value="PBP2_LTTR_substrate"/>
    <property type="match status" value="1"/>
</dbReference>
<reference evidence="6 7" key="1">
    <citation type="submission" date="2020-08" db="EMBL/GenBank/DDBJ databases">
        <authorList>
            <person name="Liu C."/>
            <person name="Sun Q."/>
        </authorList>
    </citation>
    <scope>NUCLEOTIDE SEQUENCE [LARGE SCALE GENOMIC DNA]</scope>
    <source>
        <strain evidence="6 7">NSJ-62</strain>
    </source>
</reference>
<dbReference type="PRINTS" id="PR00039">
    <property type="entry name" value="HTHLYSR"/>
</dbReference>
<evidence type="ECO:0000313" key="7">
    <source>
        <dbReference type="Proteomes" id="UP000515960"/>
    </source>
</evidence>
<protein>
    <submittedName>
        <fullName evidence="6">LysR family transcriptional regulator</fullName>
    </submittedName>
</protein>
<evidence type="ECO:0000313" key="6">
    <source>
        <dbReference type="EMBL" id="QNL44146.1"/>
    </source>
</evidence>
<evidence type="ECO:0000256" key="1">
    <source>
        <dbReference type="ARBA" id="ARBA00009437"/>
    </source>
</evidence>
<dbReference type="GO" id="GO:0003700">
    <property type="term" value="F:DNA-binding transcription factor activity"/>
    <property type="evidence" value="ECO:0007669"/>
    <property type="project" value="InterPro"/>
</dbReference>
<dbReference type="GO" id="GO:0032993">
    <property type="term" value="C:protein-DNA complex"/>
    <property type="evidence" value="ECO:0007669"/>
    <property type="project" value="TreeGrafter"/>
</dbReference>
<dbReference type="PANTHER" id="PTHR30346">
    <property type="entry name" value="TRANSCRIPTIONAL DUAL REGULATOR HCAR-RELATED"/>
    <property type="match status" value="1"/>
</dbReference>